<reference evidence="1" key="1">
    <citation type="submission" date="2021-02" db="EMBL/GenBank/DDBJ databases">
        <authorList>
            <person name="Nowell W R."/>
        </authorList>
    </citation>
    <scope>NUCLEOTIDE SEQUENCE</scope>
</reference>
<evidence type="ECO:0000313" key="1">
    <source>
        <dbReference type="EMBL" id="CAF4205777.1"/>
    </source>
</evidence>
<evidence type="ECO:0000313" key="4">
    <source>
        <dbReference type="Proteomes" id="UP000681720"/>
    </source>
</evidence>
<dbReference type="Proteomes" id="UP000681967">
    <property type="component" value="Unassembled WGS sequence"/>
</dbReference>
<feature type="non-terminal residue" evidence="1">
    <location>
        <position position="1"/>
    </location>
</feature>
<evidence type="ECO:0000313" key="3">
    <source>
        <dbReference type="EMBL" id="CAF5173854.1"/>
    </source>
</evidence>
<dbReference type="Proteomes" id="UP000681720">
    <property type="component" value="Unassembled WGS sequence"/>
</dbReference>
<dbReference type="EMBL" id="CAJOBH010284715">
    <property type="protein sequence ID" value="CAF5173854.1"/>
    <property type="molecule type" value="Genomic_DNA"/>
</dbReference>
<evidence type="ECO:0000313" key="2">
    <source>
        <dbReference type="EMBL" id="CAF5173773.1"/>
    </source>
</evidence>
<feature type="non-terminal residue" evidence="1">
    <location>
        <position position="84"/>
    </location>
</feature>
<protein>
    <submittedName>
        <fullName evidence="1">Uncharacterized protein</fullName>
    </submittedName>
</protein>
<gene>
    <name evidence="2" type="ORF">BYL167_LOCUS77817</name>
    <name evidence="3" type="ORF">BYL167_LOCUS77837</name>
    <name evidence="1" type="ORF">GIL414_LOCUS21790</name>
</gene>
<sequence length="84" mass="9725">VPVEAWWSLNLDGQKYDRAKWHHDQNTTSFQFRDKAAVQVKTSKPLKSIVDPNSTLCQTPVPLCPYHPPAFKVFTDRYLPMQIP</sequence>
<comment type="caution">
    <text evidence="1">The sequence shown here is derived from an EMBL/GenBank/DDBJ whole genome shotgun (WGS) entry which is preliminary data.</text>
</comment>
<dbReference type="EMBL" id="CAJOBJ010019622">
    <property type="protein sequence ID" value="CAF4205777.1"/>
    <property type="molecule type" value="Genomic_DNA"/>
</dbReference>
<name>A0A8S2S450_9BILA</name>
<accession>A0A8S2S450</accession>
<dbReference type="AlphaFoldDB" id="A0A8S2S450"/>
<proteinExistence type="predicted"/>
<organism evidence="1 4">
    <name type="scientific">Rotaria magnacalcarata</name>
    <dbReference type="NCBI Taxonomy" id="392030"/>
    <lineage>
        <taxon>Eukaryota</taxon>
        <taxon>Metazoa</taxon>
        <taxon>Spiralia</taxon>
        <taxon>Gnathifera</taxon>
        <taxon>Rotifera</taxon>
        <taxon>Eurotatoria</taxon>
        <taxon>Bdelloidea</taxon>
        <taxon>Philodinida</taxon>
        <taxon>Philodinidae</taxon>
        <taxon>Rotaria</taxon>
    </lineage>
</organism>
<dbReference type="EMBL" id="CAJOBH010284639">
    <property type="protein sequence ID" value="CAF5173773.1"/>
    <property type="molecule type" value="Genomic_DNA"/>
</dbReference>